<protein>
    <recommendedName>
        <fullName evidence="6">Ubiquinone/menaquinone biosynthesis C-methyltransferase UbiE</fullName>
        <ecNumber evidence="6">2.1.1.163</ecNumber>
        <ecNumber evidence="6">2.1.1.201</ecNumber>
    </recommendedName>
    <alternativeName>
        <fullName evidence="6">2-methoxy-6-polyprenyl-1,4-benzoquinol methylase</fullName>
    </alternativeName>
    <alternativeName>
        <fullName evidence="6">Demethylmenaquinone methyltransferase</fullName>
    </alternativeName>
</protein>
<dbReference type="InterPro" id="IPR004033">
    <property type="entry name" value="UbiE/COQ5_MeTrFase"/>
</dbReference>
<evidence type="ECO:0000256" key="5">
    <source>
        <dbReference type="ARBA" id="ARBA00022691"/>
    </source>
</evidence>
<dbReference type="EC" id="2.1.1.201" evidence="6"/>
<sequence length="249" mass="28825">MTSKDNQKVFFGDEKVEKKAKTKGVNKIFSQVADNYDLMNDLMSFGLHRIWKKQFVKNTNIKDKSKILDLASGTGDIAKLIYEHSPSSNIWLVDQNKEMILKAKQRAADEGFINKSKFEISEAESLPFDDNFFDHVFISFGFRNFSDKDMSLKEIYRILKKGGSLRILEFSKVNNVTFSKLYDFYSYKIIPTIGELVSDDKKSYEYLVKSIRTHENQKELKSMLKKNKFSKVTFEDLTNGIVCIHSGIK</sequence>
<keyword evidence="4 6" id="KW-0831">Ubiquinone biosynthesis</keyword>
<dbReference type="Proteomes" id="UP001056381">
    <property type="component" value="Chromosome"/>
</dbReference>
<proteinExistence type="inferred from homology"/>
<keyword evidence="5 6" id="KW-0949">S-adenosyl-L-methionine</keyword>
<evidence type="ECO:0000256" key="1">
    <source>
        <dbReference type="ARBA" id="ARBA00022428"/>
    </source>
</evidence>
<accession>A0A9Q8TYC6</accession>
<reference evidence="7" key="1">
    <citation type="submission" date="2022-05" db="EMBL/GenBank/DDBJ databases">
        <title>Single-amplified genomics reveal most streamlined microbe among free-living bacteria.</title>
        <authorList>
            <person name="Roda-Garcia J."/>
            <person name="Haro-Moreno J.M."/>
            <person name="Rodriguez-Valera F."/>
            <person name="Almagro-Moreno S."/>
            <person name="Lopez-Perez M."/>
        </authorList>
    </citation>
    <scope>NUCLEOTIDE SEQUENCE</scope>
    <source>
        <strain evidence="7">TMED112-D2-2</strain>
    </source>
</reference>
<dbReference type="GO" id="GO:0009234">
    <property type="term" value="P:menaquinone biosynthetic process"/>
    <property type="evidence" value="ECO:0007669"/>
    <property type="project" value="UniProtKB-UniRule"/>
</dbReference>
<dbReference type="InterPro" id="IPR023576">
    <property type="entry name" value="UbiE/COQ5_MeTrFase_CS"/>
</dbReference>
<dbReference type="Pfam" id="PF01209">
    <property type="entry name" value="Ubie_methyltran"/>
    <property type="match status" value="1"/>
</dbReference>
<keyword evidence="3 6" id="KW-0808">Transferase</keyword>
<name>A0A9Q8TYC6_9GAMM</name>
<dbReference type="GO" id="GO:0032259">
    <property type="term" value="P:methylation"/>
    <property type="evidence" value="ECO:0007669"/>
    <property type="project" value="UniProtKB-KW"/>
</dbReference>
<evidence type="ECO:0000256" key="6">
    <source>
        <dbReference type="HAMAP-Rule" id="MF_01813"/>
    </source>
</evidence>
<comment type="catalytic activity">
    <reaction evidence="6">
        <text>a 2-methoxy-6-(all-trans-polyprenyl)benzene-1,4-diol + S-adenosyl-L-methionine = a 5-methoxy-2-methyl-3-(all-trans-polyprenyl)benzene-1,4-diol + S-adenosyl-L-homocysteine + H(+)</text>
        <dbReference type="Rhea" id="RHEA:28286"/>
        <dbReference type="Rhea" id="RHEA-COMP:10858"/>
        <dbReference type="Rhea" id="RHEA-COMP:10859"/>
        <dbReference type="ChEBI" id="CHEBI:15378"/>
        <dbReference type="ChEBI" id="CHEBI:57856"/>
        <dbReference type="ChEBI" id="CHEBI:59789"/>
        <dbReference type="ChEBI" id="CHEBI:84166"/>
        <dbReference type="ChEBI" id="CHEBI:84167"/>
        <dbReference type="EC" id="2.1.1.201"/>
    </reaction>
</comment>
<dbReference type="PROSITE" id="PS51608">
    <property type="entry name" value="SAM_MT_UBIE"/>
    <property type="match status" value="1"/>
</dbReference>
<comment type="similarity">
    <text evidence="6">Belongs to the class I-like SAM-binding methyltransferase superfamily. MenG/UbiE family.</text>
</comment>
<dbReference type="Gene3D" id="3.40.50.150">
    <property type="entry name" value="Vaccinia Virus protein VP39"/>
    <property type="match status" value="1"/>
</dbReference>
<comment type="caution">
    <text evidence="6">Lacks conserved residue(s) required for the propagation of feature annotation.</text>
</comment>
<dbReference type="GO" id="GO:0008425">
    <property type="term" value="F:2-methoxy-6-polyprenyl-1,4-benzoquinol methyltransferase activity"/>
    <property type="evidence" value="ECO:0007669"/>
    <property type="project" value="UniProtKB-UniRule"/>
</dbReference>
<dbReference type="SUPFAM" id="SSF53335">
    <property type="entry name" value="S-adenosyl-L-methionine-dependent methyltransferases"/>
    <property type="match status" value="1"/>
</dbReference>
<dbReference type="PROSITE" id="PS01183">
    <property type="entry name" value="UBIE_1"/>
    <property type="match status" value="1"/>
</dbReference>
<organism evidence="7 8">
    <name type="scientific">SAR86 cluster bacterium</name>
    <dbReference type="NCBI Taxonomy" id="2030880"/>
    <lineage>
        <taxon>Bacteria</taxon>
        <taxon>Pseudomonadati</taxon>
        <taxon>Pseudomonadota</taxon>
        <taxon>Gammaproteobacteria</taxon>
        <taxon>SAR86 cluster</taxon>
    </lineage>
</organism>
<dbReference type="NCBIfam" id="TIGR01934">
    <property type="entry name" value="MenG_MenH_UbiE"/>
    <property type="match status" value="1"/>
</dbReference>
<dbReference type="EC" id="2.1.1.163" evidence="6"/>
<feature type="binding site" evidence="6">
    <location>
        <position position="139"/>
    </location>
    <ligand>
        <name>S-adenosyl-L-methionine</name>
        <dbReference type="ChEBI" id="CHEBI:59789"/>
    </ligand>
</feature>
<dbReference type="CDD" id="cd02440">
    <property type="entry name" value="AdoMet_MTases"/>
    <property type="match status" value="1"/>
</dbReference>
<feature type="binding site" evidence="6">
    <location>
        <position position="94"/>
    </location>
    <ligand>
        <name>S-adenosyl-L-methionine</name>
        <dbReference type="ChEBI" id="CHEBI:59789"/>
    </ligand>
</feature>
<feature type="binding site" evidence="6">
    <location>
        <position position="74"/>
    </location>
    <ligand>
        <name>S-adenosyl-L-methionine</name>
        <dbReference type="ChEBI" id="CHEBI:59789"/>
    </ligand>
</feature>
<dbReference type="EMBL" id="CP097966">
    <property type="protein sequence ID" value="URQ63233.1"/>
    <property type="molecule type" value="Genomic_DNA"/>
</dbReference>
<keyword evidence="8" id="KW-1185">Reference proteome</keyword>
<evidence type="ECO:0000256" key="2">
    <source>
        <dbReference type="ARBA" id="ARBA00022603"/>
    </source>
</evidence>
<keyword evidence="1 6" id="KW-0474">Menaquinone biosynthesis</keyword>
<evidence type="ECO:0000256" key="4">
    <source>
        <dbReference type="ARBA" id="ARBA00022688"/>
    </source>
</evidence>
<dbReference type="GO" id="GO:0009060">
    <property type="term" value="P:aerobic respiration"/>
    <property type="evidence" value="ECO:0007669"/>
    <property type="project" value="UniProtKB-UniRule"/>
</dbReference>
<keyword evidence="2 6" id="KW-0489">Methyltransferase</keyword>
<dbReference type="GO" id="GO:0043770">
    <property type="term" value="F:demethylmenaquinone methyltransferase activity"/>
    <property type="evidence" value="ECO:0007669"/>
    <property type="project" value="UniProtKB-UniRule"/>
</dbReference>
<comment type="pathway">
    <text evidence="6">Quinol/quinone metabolism; menaquinone biosynthesis; menaquinol from 1,4-dihydroxy-2-naphthoate: step 2/2.</text>
</comment>
<dbReference type="InterPro" id="IPR029063">
    <property type="entry name" value="SAM-dependent_MTases_sf"/>
</dbReference>
<dbReference type="HAMAP" id="MF_01813">
    <property type="entry name" value="MenG_UbiE_methyltr"/>
    <property type="match status" value="1"/>
</dbReference>
<gene>
    <name evidence="6 7" type="primary">ubiE</name>
    <name evidence="7" type="ORF">M9B40_00255</name>
</gene>
<comment type="function">
    <text evidence="6">Methyltransferase required for the conversion of demethylmenaquinol (DMKH2) to menaquinol (MKH2) and the conversion of 2-polyprenyl-6-methoxy-1,4-benzoquinol (DDMQH2) to 2-polyprenyl-3-methyl-6-methoxy-1,4-benzoquinol (DMQH2).</text>
</comment>
<comment type="catalytic activity">
    <reaction evidence="6">
        <text>a 2-demethylmenaquinol + S-adenosyl-L-methionine = a menaquinol + S-adenosyl-L-homocysteine + H(+)</text>
        <dbReference type="Rhea" id="RHEA:42640"/>
        <dbReference type="Rhea" id="RHEA-COMP:9539"/>
        <dbReference type="Rhea" id="RHEA-COMP:9563"/>
        <dbReference type="ChEBI" id="CHEBI:15378"/>
        <dbReference type="ChEBI" id="CHEBI:18151"/>
        <dbReference type="ChEBI" id="CHEBI:55437"/>
        <dbReference type="ChEBI" id="CHEBI:57856"/>
        <dbReference type="ChEBI" id="CHEBI:59789"/>
        <dbReference type="EC" id="2.1.1.163"/>
    </reaction>
</comment>
<dbReference type="PANTHER" id="PTHR43591:SF24">
    <property type="entry name" value="2-METHOXY-6-POLYPRENYL-1,4-BENZOQUINOL METHYLASE, MITOCHONDRIAL"/>
    <property type="match status" value="1"/>
</dbReference>
<evidence type="ECO:0000256" key="3">
    <source>
        <dbReference type="ARBA" id="ARBA00022679"/>
    </source>
</evidence>
<dbReference type="NCBIfam" id="NF001244">
    <property type="entry name" value="PRK00216.1-5"/>
    <property type="match status" value="1"/>
</dbReference>
<dbReference type="AlphaFoldDB" id="A0A9Q8TYC6"/>
<evidence type="ECO:0000313" key="7">
    <source>
        <dbReference type="EMBL" id="URQ63233.1"/>
    </source>
</evidence>
<dbReference type="PANTHER" id="PTHR43591">
    <property type="entry name" value="METHYLTRANSFERASE"/>
    <property type="match status" value="1"/>
</dbReference>
<comment type="pathway">
    <text evidence="6">Cofactor biosynthesis; ubiquinone biosynthesis.</text>
</comment>
<evidence type="ECO:0000313" key="8">
    <source>
        <dbReference type="Proteomes" id="UP001056381"/>
    </source>
</evidence>